<feature type="region of interest" description="Disordered" evidence="1">
    <location>
        <begin position="68"/>
        <end position="101"/>
    </location>
</feature>
<name>A0A2I2KWH9_9ACTN</name>
<proteinExistence type="predicted"/>
<dbReference type="AlphaFoldDB" id="A0A2I2KWH9"/>
<accession>A0A2I2KWH9</accession>
<evidence type="ECO:0000313" key="2">
    <source>
        <dbReference type="EMBL" id="SNQ50010.1"/>
    </source>
</evidence>
<dbReference type="EMBL" id="FZMO01000334">
    <property type="protein sequence ID" value="SNQ50010.1"/>
    <property type="molecule type" value="Genomic_DNA"/>
</dbReference>
<evidence type="ECO:0000256" key="1">
    <source>
        <dbReference type="SAM" id="MobiDB-lite"/>
    </source>
</evidence>
<evidence type="ECO:0000313" key="3">
    <source>
        <dbReference type="Proteomes" id="UP000234331"/>
    </source>
</evidence>
<sequence length="101" mass="11039">MCDCWAVEVQILIDGQPYPLPAGTDPEELRRRVAQAVFRCEVEQLHLADGRTMLVNWRSVRLVEIRQAGGASAPTRDRQPAAPATIPPPPPASGPNKDDLS</sequence>
<protein>
    <submittedName>
        <fullName evidence="2">Uncharacterized protein</fullName>
    </submittedName>
</protein>
<keyword evidence="3" id="KW-1185">Reference proteome</keyword>
<gene>
    <name evidence="2" type="ORF">FRACA_40038</name>
</gene>
<dbReference type="Proteomes" id="UP000234331">
    <property type="component" value="Unassembled WGS sequence"/>
</dbReference>
<reference evidence="2 3" key="1">
    <citation type="submission" date="2017-06" db="EMBL/GenBank/DDBJ databases">
        <authorList>
            <person name="Kim H.J."/>
            <person name="Triplett B.A."/>
        </authorList>
    </citation>
    <scope>NUCLEOTIDE SEQUENCE [LARGE SCALE GENOMIC DNA]</scope>
    <source>
        <strain evidence="2">FRACA_ARgP5</strain>
    </source>
</reference>
<organism evidence="2 3">
    <name type="scientific">Frankia canadensis</name>
    <dbReference type="NCBI Taxonomy" id="1836972"/>
    <lineage>
        <taxon>Bacteria</taxon>
        <taxon>Bacillati</taxon>
        <taxon>Actinomycetota</taxon>
        <taxon>Actinomycetes</taxon>
        <taxon>Frankiales</taxon>
        <taxon>Frankiaceae</taxon>
        <taxon>Frankia</taxon>
    </lineage>
</organism>